<dbReference type="GO" id="GO:0070221">
    <property type="term" value="P:sulfide oxidation, using sulfide:quinone oxidoreductase"/>
    <property type="evidence" value="ECO:0007669"/>
    <property type="project" value="TreeGrafter"/>
</dbReference>
<evidence type="ECO:0000313" key="2">
    <source>
        <dbReference type="EMBL" id="CAG9310622.1"/>
    </source>
</evidence>
<gene>
    <name evidence="2" type="ORF">BSTOLATCC_MIC1464</name>
</gene>
<dbReference type="InterPro" id="IPR015904">
    <property type="entry name" value="Sulphide_quinone_reductase"/>
</dbReference>
<evidence type="ECO:0000256" key="1">
    <source>
        <dbReference type="SAM" id="MobiDB-lite"/>
    </source>
</evidence>
<name>A0AAU9I8M1_9CILI</name>
<dbReference type="Proteomes" id="UP001162131">
    <property type="component" value="Unassembled WGS sequence"/>
</dbReference>
<proteinExistence type="predicted"/>
<evidence type="ECO:0000313" key="3">
    <source>
        <dbReference type="Proteomes" id="UP001162131"/>
    </source>
</evidence>
<dbReference type="Gene3D" id="3.50.50.60">
    <property type="entry name" value="FAD/NAD(P)-binding domain"/>
    <property type="match status" value="2"/>
</dbReference>
<protein>
    <submittedName>
        <fullName evidence="2">Uncharacterized protein</fullName>
    </submittedName>
</protein>
<sequence>MFSRALGKTSLYVPLRSFSGAGAHPQKLGDKTHLETAIVGQGQYLNAGNLMLGTFCKKHPKLPVALISDKTRLVVHEFSKDLYVHDSYKNESSTGKAIFAAPKKGFFYRIDSDVLKFDPKNNKLVMAEKTFTYDHLILAVEQLYDWGKVKNLEEAVKDYFNSHVMTTAQCNFSSNVVRASREFRYGNFIYAIPKIPHKNEGTSHIFAWFNALANDKYTASQWCNSKFIITTPDTCIHRNPTVNAQLLDLAQKKGIEVKFGLQLTEIRYNNIKEYHRISDAVFKDVKTGQEVVMDYGWLATYPECKAPEVISPFLENEAIPLNPETLQHTKFENVFSFGECTNLPTINNAIAQIAQAQVVAGNVGYMKTNMPLKYHYDGTSATPIFIDMHKLIMPGFKYGWEPVSTRMAQNVDGFLQGLKQSLSFKLFAKREKKIYEKKMQGKVYGPPNWTRPNKHSSSTKTSVEPAKAH</sequence>
<keyword evidence="3" id="KW-1185">Reference proteome</keyword>
<reference evidence="2" key="1">
    <citation type="submission" date="2021-09" db="EMBL/GenBank/DDBJ databases">
        <authorList>
            <consortium name="AG Swart"/>
            <person name="Singh M."/>
            <person name="Singh A."/>
            <person name="Seah K."/>
            <person name="Emmerich C."/>
        </authorList>
    </citation>
    <scope>NUCLEOTIDE SEQUENCE</scope>
    <source>
        <strain evidence="2">ATCC30299</strain>
    </source>
</reference>
<accession>A0AAU9I8M1</accession>
<comment type="caution">
    <text evidence="2">The sequence shown here is derived from an EMBL/GenBank/DDBJ whole genome shotgun (WGS) entry which is preliminary data.</text>
</comment>
<dbReference type="GO" id="GO:0070224">
    <property type="term" value="F:sulfide:quinone oxidoreductase activity"/>
    <property type="evidence" value="ECO:0007669"/>
    <property type="project" value="TreeGrafter"/>
</dbReference>
<organism evidence="2 3">
    <name type="scientific">Blepharisma stoltei</name>
    <dbReference type="NCBI Taxonomy" id="1481888"/>
    <lineage>
        <taxon>Eukaryota</taxon>
        <taxon>Sar</taxon>
        <taxon>Alveolata</taxon>
        <taxon>Ciliophora</taxon>
        <taxon>Postciliodesmatophora</taxon>
        <taxon>Heterotrichea</taxon>
        <taxon>Heterotrichida</taxon>
        <taxon>Blepharismidae</taxon>
        <taxon>Blepharisma</taxon>
    </lineage>
</organism>
<dbReference type="PANTHER" id="PTHR10632:SF2">
    <property type="entry name" value="SULFIDE:QUINONE OXIDOREDUCTASE, MITOCHONDRIAL"/>
    <property type="match status" value="1"/>
</dbReference>
<dbReference type="InterPro" id="IPR036188">
    <property type="entry name" value="FAD/NAD-bd_sf"/>
</dbReference>
<dbReference type="PANTHER" id="PTHR10632">
    <property type="entry name" value="SULFIDE:QUINONE OXIDOREDUCTASE"/>
    <property type="match status" value="1"/>
</dbReference>
<feature type="region of interest" description="Disordered" evidence="1">
    <location>
        <begin position="445"/>
        <end position="469"/>
    </location>
</feature>
<dbReference type="GO" id="GO:0005739">
    <property type="term" value="C:mitochondrion"/>
    <property type="evidence" value="ECO:0007669"/>
    <property type="project" value="TreeGrafter"/>
</dbReference>
<dbReference type="AlphaFoldDB" id="A0AAU9I8M1"/>
<dbReference type="GO" id="GO:0071949">
    <property type="term" value="F:FAD binding"/>
    <property type="evidence" value="ECO:0007669"/>
    <property type="project" value="TreeGrafter"/>
</dbReference>
<dbReference type="EMBL" id="CAJZBQ010000002">
    <property type="protein sequence ID" value="CAG9310622.1"/>
    <property type="molecule type" value="Genomic_DNA"/>
</dbReference>
<dbReference type="SUPFAM" id="SSF51905">
    <property type="entry name" value="FAD/NAD(P)-binding domain"/>
    <property type="match status" value="1"/>
</dbReference>